<reference evidence="4" key="5">
    <citation type="submission" date="2015-06" db="UniProtKB">
        <authorList>
            <consortium name="EnsemblFungi"/>
        </authorList>
    </citation>
    <scope>IDENTIFICATION</scope>
    <source>
        <strain evidence="4">ATCC 64411</strain>
    </source>
</reference>
<evidence type="ECO:0000256" key="1">
    <source>
        <dbReference type="ARBA" id="ARBA00022801"/>
    </source>
</evidence>
<dbReference type="OMA" id="SMGFPCS"/>
<organism evidence="4 5">
    <name type="scientific">Magnaporthiopsis poae (strain ATCC 64411 / 73-15)</name>
    <name type="common">Kentucky bluegrass fungus</name>
    <name type="synonym">Magnaporthe poae</name>
    <dbReference type="NCBI Taxonomy" id="644358"/>
    <lineage>
        <taxon>Eukaryota</taxon>
        <taxon>Fungi</taxon>
        <taxon>Dikarya</taxon>
        <taxon>Ascomycota</taxon>
        <taxon>Pezizomycotina</taxon>
        <taxon>Sordariomycetes</taxon>
        <taxon>Sordariomycetidae</taxon>
        <taxon>Magnaporthales</taxon>
        <taxon>Magnaporthaceae</taxon>
        <taxon>Magnaporthiopsis</taxon>
    </lineage>
</organism>
<dbReference type="STRING" id="644358.A0A0C4DVD2"/>
<dbReference type="Gene3D" id="3.90.70.130">
    <property type="match status" value="1"/>
</dbReference>
<feature type="domain" description="UFSP1/2/DUB catalytic" evidence="2">
    <location>
        <begin position="34"/>
        <end position="252"/>
    </location>
</feature>
<evidence type="ECO:0000259" key="2">
    <source>
        <dbReference type="Pfam" id="PF07910"/>
    </source>
</evidence>
<protein>
    <recommendedName>
        <fullName evidence="2">UFSP1/2/DUB catalytic domain-containing protein</fullName>
    </recommendedName>
</protein>
<reference evidence="3" key="3">
    <citation type="submission" date="2011-03" db="EMBL/GenBank/DDBJ databases">
        <title>Annotation of Magnaporthe poae ATCC 64411.</title>
        <authorList>
            <person name="Ma L.-J."/>
            <person name="Dead R."/>
            <person name="Young S.K."/>
            <person name="Zeng Q."/>
            <person name="Gargeya S."/>
            <person name="Fitzgerald M."/>
            <person name="Haas B."/>
            <person name="Abouelleil A."/>
            <person name="Alvarado L."/>
            <person name="Arachchi H.M."/>
            <person name="Berlin A."/>
            <person name="Brown A."/>
            <person name="Chapman S.B."/>
            <person name="Chen Z."/>
            <person name="Dunbar C."/>
            <person name="Freedman E."/>
            <person name="Gearin G."/>
            <person name="Gellesch M."/>
            <person name="Goldberg J."/>
            <person name="Griggs A."/>
            <person name="Gujja S."/>
            <person name="Heiman D."/>
            <person name="Howarth C."/>
            <person name="Larson L."/>
            <person name="Lui A."/>
            <person name="MacDonald P.J.P."/>
            <person name="Mehta T."/>
            <person name="Montmayeur A."/>
            <person name="Murphy C."/>
            <person name="Neiman D."/>
            <person name="Pearson M."/>
            <person name="Priest M."/>
            <person name="Roberts A."/>
            <person name="Saif S."/>
            <person name="Shea T."/>
            <person name="Shenoy N."/>
            <person name="Sisk P."/>
            <person name="Stolte C."/>
            <person name="Sykes S."/>
            <person name="Yandava C."/>
            <person name="Wortman J."/>
            <person name="Nusbaum C."/>
            <person name="Birren B."/>
        </authorList>
    </citation>
    <scope>NUCLEOTIDE SEQUENCE</scope>
    <source>
        <strain evidence="3">ATCC 64411</strain>
    </source>
</reference>
<evidence type="ECO:0000313" key="4">
    <source>
        <dbReference type="EnsemblFungi" id="MAPG_03936T0"/>
    </source>
</evidence>
<dbReference type="AlphaFoldDB" id="A0A0C4DVD2"/>
<keyword evidence="1" id="KW-0378">Hydrolase</keyword>
<dbReference type="eggNOG" id="KOG4696">
    <property type="taxonomic scope" value="Eukaryota"/>
</dbReference>
<evidence type="ECO:0000313" key="5">
    <source>
        <dbReference type="Proteomes" id="UP000011715"/>
    </source>
</evidence>
<proteinExistence type="predicted"/>
<evidence type="ECO:0000313" key="3">
    <source>
        <dbReference type="EMBL" id="KLU84902.1"/>
    </source>
</evidence>
<keyword evidence="5" id="KW-1185">Reference proteome</keyword>
<gene>
    <name evidence="3" type="ORF">MAPG_03936</name>
</gene>
<sequence length="265" mass="30309">MPDWLIAHLKEGGQIKADGILTVMEQLLEQSPTTRYAYLCHPGVQHISKLKKEGGFCGYRNIQMLISFIMASGHIGAHRFEQLPSVFQLQDWIEDAWDRGINAHARIETGGIRMTRKYIGTPEAQAVFGVLEIPCESHGFKNREPGRSEARLLAEVERYFETPNYDPAYKVRRTNMPPLYFQHAGHSMTIVGIERTRGGELNLLVFDPMFRDSTAIVKLVGREFEHRFPDLALKPYRRGHKYLKKYEAFEILKLAKFTQSSSPAA</sequence>
<dbReference type="EMBL" id="ADBL01000930">
    <property type="status" value="NOT_ANNOTATED_CDS"/>
    <property type="molecule type" value="Genomic_DNA"/>
</dbReference>
<dbReference type="EnsemblFungi" id="MAPG_03936T0">
    <property type="protein sequence ID" value="MAPG_03936T0"/>
    <property type="gene ID" value="MAPG_03936"/>
</dbReference>
<dbReference type="EMBL" id="GL876968">
    <property type="protein sequence ID" value="KLU84902.1"/>
    <property type="molecule type" value="Genomic_DNA"/>
</dbReference>
<name>A0A0C4DVD2_MAGP6</name>
<accession>A0A0C4DVD2</accession>
<dbReference type="GO" id="GO:0016787">
    <property type="term" value="F:hydrolase activity"/>
    <property type="evidence" value="ECO:0007669"/>
    <property type="project" value="UniProtKB-KW"/>
</dbReference>
<dbReference type="Proteomes" id="UP000011715">
    <property type="component" value="Unassembled WGS sequence"/>
</dbReference>
<reference evidence="5" key="1">
    <citation type="submission" date="2010-05" db="EMBL/GenBank/DDBJ databases">
        <title>The genome sequence of Magnaporthe poae strain ATCC 64411.</title>
        <authorList>
            <person name="Ma L.-J."/>
            <person name="Dead R."/>
            <person name="Young S."/>
            <person name="Zeng Q."/>
            <person name="Koehrsen M."/>
            <person name="Alvarado L."/>
            <person name="Berlin A."/>
            <person name="Chapman S.B."/>
            <person name="Chen Z."/>
            <person name="Freedman E."/>
            <person name="Gellesch M."/>
            <person name="Goldberg J."/>
            <person name="Griggs A."/>
            <person name="Gujja S."/>
            <person name="Heilman E.R."/>
            <person name="Heiman D."/>
            <person name="Hepburn T."/>
            <person name="Howarth C."/>
            <person name="Jen D."/>
            <person name="Larson L."/>
            <person name="Mehta T."/>
            <person name="Neiman D."/>
            <person name="Pearson M."/>
            <person name="Roberts A."/>
            <person name="Saif S."/>
            <person name="Shea T."/>
            <person name="Shenoy N."/>
            <person name="Sisk P."/>
            <person name="Stolte C."/>
            <person name="Sykes S."/>
            <person name="Walk T."/>
            <person name="White J."/>
            <person name="Yandava C."/>
            <person name="Haas B."/>
            <person name="Nusbaum C."/>
            <person name="Birren B."/>
        </authorList>
    </citation>
    <scope>NUCLEOTIDE SEQUENCE [LARGE SCALE GENOMIC DNA]</scope>
    <source>
        <strain evidence="5">ATCC 64411 / 73-15</strain>
    </source>
</reference>
<reference evidence="4" key="4">
    <citation type="journal article" date="2015" name="G3 (Bethesda)">
        <title>Genome sequences of three phytopathogenic species of the Magnaporthaceae family of fungi.</title>
        <authorList>
            <person name="Okagaki L.H."/>
            <person name="Nunes C.C."/>
            <person name="Sailsbery J."/>
            <person name="Clay B."/>
            <person name="Brown D."/>
            <person name="John T."/>
            <person name="Oh Y."/>
            <person name="Young N."/>
            <person name="Fitzgerald M."/>
            <person name="Haas B.J."/>
            <person name="Zeng Q."/>
            <person name="Young S."/>
            <person name="Adiconis X."/>
            <person name="Fan L."/>
            <person name="Levin J.Z."/>
            <person name="Mitchell T.K."/>
            <person name="Okubara P.A."/>
            <person name="Farman M.L."/>
            <person name="Kohn L.M."/>
            <person name="Birren B."/>
            <person name="Ma L.-J."/>
            <person name="Dean R.A."/>
        </authorList>
    </citation>
    <scope>NUCLEOTIDE SEQUENCE</scope>
    <source>
        <strain evidence="4">ATCC 64411 / 73-15</strain>
    </source>
</reference>
<dbReference type="InterPro" id="IPR012462">
    <property type="entry name" value="UFSP1/2_DUB_cat"/>
</dbReference>
<dbReference type="OrthoDB" id="288987at2759"/>
<reference evidence="3" key="2">
    <citation type="submission" date="2010-05" db="EMBL/GenBank/DDBJ databases">
        <title>The Genome Sequence of Magnaporthe poae strain ATCC 64411.</title>
        <authorList>
            <consortium name="The Broad Institute Genome Sequencing Platform"/>
            <consortium name="Broad Institute Genome Sequencing Center for Infectious Disease"/>
            <person name="Ma L.-J."/>
            <person name="Dead R."/>
            <person name="Young S."/>
            <person name="Zeng Q."/>
            <person name="Koehrsen M."/>
            <person name="Alvarado L."/>
            <person name="Berlin A."/>
            <person name="Chapman S.B."/>
            <person name="Chen Z."/>
            <person name="Freedman E."/>
            <person name="Gellesch M."/>
            <person name="Goldberg J."/>
            <person name="Griggs A."/>
            <person name="Gujja S."/>
            <person name="Heilman E.R."/>
            <person name="Heiman D."/>
            <person name="Hepburn T."/>
            <person name="Howarth C."/>
            <person name="Jen D."/>
            <person name="Larson L."/>
            <person name="Mehta T."/>
            <person name="Neiman D."/>
            <person name="Pearson M."/>
            <person name="Roberts A."/>
            <person name="Saif S."/>
            <person name="Shea T."/>
            <person name="Shenoy N."/>
            <person name="Sisk P."/>
            <person name="Stolte C."/>
            <person name="Sykes S."/>
            <person name="Walk T."/>
            <person name="White J."/>
            <person name="Yandava C."/>
            <person name="Haas B."/>
            <person name="Nusbaum C."/>
            <person name="Birren B."/>
        </authorList>
    </citation>
    <scope>NUCLEOTIDE SEQUENCE</scope>
    <source>
        <strain evidence="3">ATCC 64411</strain>
    </source>
</reference>
<dbReference type="VEuPathDB" id="FungiDB:MAPG_03936"/>
<dbReference type="Pfam" id="PF07910">
    <property type="entry name" value="Peptidase_C78"/>
    <property type="match status" value="1"/>
</dbReference>